<dbReference type="InterPro" id="IPR014756">
    <property type="entry name" value="Ig_E-set"/>
</dbReference>
<dbReference type="Pfam" id="PF03404">
    <property type="entry name" value="Mo-co_dimer"/>
    <property type="match status" value="1"/>
</dbReference>
<dbReference type="Gene3D" id="2.60.40.650">
    <property type="match status" value="1"/>
</dbReference>
<dbReference type="GO" id="GO:0008482">
    <property type="term" value="F:sulfite oxidase activity"/>
    <property type="evidence" value="ECO:0007669"/>
    <property type="project" value="UniProtKB-EC"/>
</dbReference>
<reference evidence="12" key="1">
    <citation type="submission" date="2020-06" db="EMBL/GenBank/DDBJ databases">
        <title>WGS assembly of Ceratodon purpureus strain R40.</title>
        <authorList>
            <person name="Carey S.B."/>
            <person name="Jenkins J."/>
            <person name="Shu S."/>
            <person name="Lovell J.T."/>
            <person name="Sreedasyam A."/>
            <person name="Maumus F."/>
            <person name="Tiley G.P."/>
            <person name="Fernandez-Pozo N."/>
            <person name="Barry K."/>
            <person name="Chen C."/>
            <person name="Wang M."/>
            <person name="Lipzen A."/>
            <person name="Daum C."/>
            <person name="Saski C.A."/>
            <person name="Payton A.C."/>
            <person name="Mcbreen J.C."/>
            <person name="Conrad R.E."/>
            <person name="Kollar L.M."/>
            <person name="Olsson S."/>
            <person name="Huttunen S."/>
            <person name="Landis J.B."/>
            <person name="Wickett N.J."/>
            <person name="Johnson M.G."/>
            <person name="Rensing S.A."/>
            <person name="Grimwood J."/>
            <person name="Schmutz J."/>
            <person name="Mcdaniel S.F."/>
        </authorList>
    </citation>
    <scope>NUCLEOTIDE SEQUENCE</scope>
    <source>
        <strain evidence="12">R40</strain>
    </source>
</reference>
<dbReference type="InterPro" id="IPR036374">
    <property type="entry name" value="OxRdtase_Mopterin-bd_sf"/>
</dbReference>
<keyword evidence="6" id="KW-0479">Metal-binding</keyword>
<dbReference type="Proteomes" id="UP000822688">
    <property type="component" value="Chromosome 7"/>
</dbReference>
<dbReference type="AlphaFoldDB" id="A0A8T0HCR3"/>
<dbReference type="PANTHER" id="PTHR19372">
    <property type="entry name" value="SULFITE REDUCTASE"/>
    <property type="match status" value="1"/>
</dbReference>
<dbReference type="PRINTS" id="PR00407">
    <property type="entry name" value="EUMOPTERIN"/>
</dbReference>
<comment type="caution">
    <text evidence="12">The sequence shown here is derived from an EMBL/GenBank/DDBJ whole genome shotgun (WGS) entry which is preliminary data.</text>
</comment>
<gene>
    <name evidence="12" type="ORF">KC19_7G094300</name>
</gene>
<evidence type="ECO:0000313" key="13">
    <source>
        <dbReference type="Proteomes" id="UP000822688"/>
    </source>
</evidence>
<evidence type="ECO:0000313" key="12">
    <source>
        <dbReference type="EMBL" id="KAG0566872.1"/>
    </source>
</evidence>
<dbReference type="EMBL" id="CM026428">
    <property type="protein sequence ID" value="KAG0566872.1"/>
    <property type="molecule type" value="Genomic_DNA"/>
</dbReference>
<dbReference type="GO" id="GO:0005739">
    <property type="term" value="C:mitochondrion"/>
    <property type="evidence" value="ECO:0007669"/>
    <property type="project" value="TreeGrafter"/>
</dbReference>
<evidence type="ECO:0000256" key="6">
    <source>
        <dbReference type="ARBA" id="ARBA00022723"/>
    </source>
</evidence>
<sequence>MLSSSYLTNEDMFFKRNHGPIPILPDPTTYNLIVTGFVPDSLSLSLDFLKSLPKYTVVATLQCAENRRREMSMRRRVRGLSWGPGAIGTAAWGGPRLSDVLKLAGVQYYSDITTRKGRHVEFVSCDSCKEEDGLPFRASIPMLHATTPESDVLLAYEMNGKVLSRDHGYPLRAIVPGVIGARSVKWIETIIISRFESQGFFQQKDYKMFPPDIDWHNVKWQSRRPLMDFPINSVICEPRDGIAVKSGDMVDLYGYVVAGGGRGIERVDISIDNGEKWMEALQLPKLPIEAQAGYEDDPLRPKWAWTLWQLKFVKVETPCIVVVKAVDSAGNIQPQDVDEIWNLRGVMNNCWYKIRINAPCPPVEIQLPPPEPDWAKIAAENEKRQCKSPEDHAHDKPPPDVLDKF</sequence>
<evidence type="ECO:0000256" key="9">
    <source>
        <dbReference type="SAM" id="MobiDB-lite"/>
    </source>
</evidence>
<dbReference type="InterPro" id="IPR005066">
    <property type="entry name" value="MoCF_OxRdtse_dimer"/>
</dbReference>
<dbReference type="PANTHER" id="PTHR19372:SF7">
    <property type="entry name" value="SULFITE OXIDASE, MITOCHONDRIAL"/>
    <property type="match status" value="1"/>
</dbReference>
<dbReference type="GO" id="GO:0020037">
    <property type="term" value="F:heme binding"/>
    <property type="evidence" value="ECO:0007669"/>
    <property type="project" value="TreeGrafter"/>
</dbReference>
<dbReference type="FunFam" id="3.90.420.10:FF:000002">
    <property type="entry name" value="sulfite oxidase, mitochondrial"/>
    <property type="match status" value="1"/>
</dbReference>
<evidence type="ECO:0000259" key="11">
    <source>
        <dbReference type="Pfam" id="PF03404"/>
    </source>
</evidence>
<protein>
    <recommendedName>
        <fullName evidence="8">Sulfite oxidase</fullName>
        <ecNumber evidence="4">1.8.3.1</ecNumber>
    </recommendedName>
</protein>
<dbReference type="GO" id="GO:0006790">
    <property type="term" value="P:sulfur compound metabolic process"/>
    <property type="evidence" value="ECO:0007669"/>
    <property type="project" value="TreeGrafter"/>
</dbReference>
<name>A0A8T0HCR3_CERPU</name>
<dbReference type="SUPFAM" id="SSF81296">
    <property type="entry name" value="E set domains"/>
    <property type="match status" value="1"/>
</dbReference>
<dbReference type="FunFam" id="2.60.40.650:FF:000002">
    <property type="entry name" value="sulfite oxidase"/>
    <property type="match status" value="1"/>
</dbReference>
<feature type="domain" description="Oxidoreductase molybdopterin-binding" evidence="10">
    <location>
        <begin position="18"/>
        <end position="200"/>
    </location>
</feature>
<evidence type="ECO:0000256" key="7">
    <source>
        <dbReference type="ARBA" id="ARBA00023002"/>
    </source>
</evidence>
<comment type="pathway">
    <text evidence="3">Energy metabolism; sulfur metabolism.</text>
</comment>
<dbReference type="InterPro" id="IPR008335">
    <property type="entry name" value="Mopterin_OxRdtase_euk"/>
</dbReference>
<dbReference type="Gene3D" id="3.90.420.10">
    <property type="entry name" value="Oxidoreductase, molybdopterin-binding domain"/>
    <property type="match status" value="1"/>
</dbReference>
<dbReference type="EC" id="1.8.3.1" evidence="4"/>
<evidence type="ECO:0000256" key="3">
    <source>
        <dbReference type="ARBA" id="ARBA00004971"/>
    </source>
</evidence>
<comment type="pathway">
    <text evidence="2">Sulfur metabolism.</text>
</comment>
<evidence type="ECO:0000259" key="10">
    <source>
        <dbReference type="Pfam" id="PF00174"/>
    </source>
</evidence>
<keyword evidence="7" id="KW-0560">Oxidoreductase</keyword>
<keyword evidence="5" id="KW-0500">Molybdenum</keyword>
<comment type="cofactor">
    <cofactor evidence="1">
        <name>Mo-molybdopterin</name>
        <dbReference type="ChEBI" id="CHEBI:71302"/>
    </cofactor>
</comment>
<dbReference type="SUPFAM" id="SSF56524">
    <property type="entry name" value="Oxidoreductase molybdopterin-binding domain"/>
    <property type="match status" value="1"/>
</dbReference>
<dbReference type="InterPro" id="IPR000572">
    <property type="entry name" value="OxRdtase_Mopterin-bd_dom"/>
</dbReference>
<evidence type="ECO:0000256" key="4">
    <source>
        <dbReference type="ARBA" id="ARBA00012505"/>
    </source>
</evidence>
<keyword evidence="13" id="KW-1185">Reference proteome</keyword>
<proteinExistence type="predicted"/>
<accession>A0A8T0HCR3</accession>
<evidence type="ECO:0000256" key="8">
    <source>
        <dbReference type="ARBA" id="ARBA00070338"/>
    </source>
</evidence>
<organism evidence="12 13">
    <name type="scientific">Ceratodon purpureus</name>
    <name type="common">Fire moss</name>
    <name type="synonym">Dicranum purpureum</name>
    <dbReference type="NCBI Taxonomy" id="3225"/>
    <lineage>
        <taxon>Eukaryota</taxon>
        <taxon>Viridiplantae</taxon>
        <taxon>Streptophyta</taxon>
        <taxon>Embryophyta</taxon>
        <taxon>Bryophyta</taxon>
        <taxon>Bryophytina</taxon>
        <taxon>Bryopsida</taxon>
        <taxon>Dicranidae</taxon>
        <taxon>Pseudoditrichales</taxon>
        <taxon>Ditrichaceae</taxon>
        <taxon>Ceratodon</taxon>
    </lineage>
</organism>
<dbReference type="GO" id="GO:0030151">
    <property type="term" value="F:molybdenum ion binding"/>
    <property type="evidence" value="ECO:0007669"/>
    <property type="project" value="InterPro"/>
</dbReference>
<evidence type="ECO:0000256" key="1">
    <source>
        <dbReference type="ARBA" id="ARBA00001924"/>
    </source>
</evidence>
<evidence type="ECO:0000256" key="2">
    <source>
        <dbReference type="ARBA" id="ARBA00004678"/>
    </source>
</evidence>
<feature type="region of interest" description="Disordered" evidence="9">
    <location>
        <begin position="380"/>
        <end position="405"/>
    </location>
</feature>
<feature type="domain" description="Moybdenum cofactor oxidoreductase dimerisation" evidence="11">
    <location>
        <begin position="225"/>
        <end position="357"/>
    </location>
</feature>
<evidence type="ECO:0000256" key="5">
    <source>
        <dbReference type="ARBA" id="ARBA00022505"/>
    </source>
</evidence>
<dbReference type="Pfam" id="PF00174">
    <property type="entry name" value="Oxidored_molyb"/>
    <property type="match status" value="1"/>
</dbReference>
<dbReference type="GO" id="GO:0043546">
    <property type="term" value="F:molybdopterin cofactor binding"/>
    <property type="evidence" value="ECO:0007669"/>
    <property type="project" value="TreeGrafter"/>
</dbReference>